<dbReference type="Proteomes" id="UP000507470">
    <property type="component" value="Unassembled WGS sequence"/>
</dbReference>
<dbReference type="GO" id="GO:0005794">
    <property type="term" value="C:Golgi apparatus"/>
    <property type="evidence" value="ECO:0007669"/>
    <property type="project" value="TreeGrafter"/>
</dbReference>
<reference evidence="2 3" key="1">
    <citation type="submission" date="2020-06" db="EMBL/GenBank/DDBJ databases">
        <authorList>
            <person name="Li R."/>
            <person name="Bekaert M."/>
        </authorList>
    </citation>
    <scope>NUCLEOTIDE SEQUENCE [LARGE SCALE GENOMIC DNA]</scope>
    <source>
        <strain evidence="3">wild</strain>
    </source>
</reference>
<name>A0A6J7ZTQ7_MYTCO</name>
<dbReference type="AlphaFoldDB" id="A0A6J7ZTQ7"/>
<dbReference type="InterPro" id="IPR005069">
    <property type="entry name" value="Nucl-diP-sugar_transferase"/>
</dbReference>
<sequence length="218" mass="25139">MVSKHTTNGKRENVLNFFSKSSELIQSSNTTRKEAGVNYLNRKPVYNSAYSQKSKELNYILNTAKSISSKPVLVTLINDGFIELARNWLSNTKHMGIHRQVLIITTNPHTKDKLLSISSEINIVVLIVEPYLQKDQYYSHVGYLRLLVRRTEILFTLLENKIETFLFESDFLWIRNPIPLLQSYANTSDMVFVRNMVHRGSTSVNGGFFLHVSNKAYY</sequence>
<gene>
    <name evidence="2" type="ORF">MCOR_869</name>
</gene>
<dbReference type="EMBL" id="CACVKT020000197">
    <property type="protein sequence ID" value="CAC5356949.1"/>
    <property type="molecule type" value="Genomic_DNA"/>
</dbReference>
<evidence type="ECO:0000259" key="1">
    <source>
        <dbReference type="Pfam" id="PF03407"/>
    </source>
</evidence>
<dbReference type="PANTHER" id="PTHR47032">
    <property type="entry name" value="UDP-D-XYLOSE:L-FUCOSE ALPHA-1,3-D-XYLOSYLTRANSFERASE-RELATED"/>
    <property type="match status" value="1"/>
</dbReference>
<accession>A0A6J7ZTQ7</accession>
<proteinExistence type="predicted"/>
<dbReference type="InterPro" id="IPR052636">
    <property type="entry name" value="UDP-D-xylose:L-fucose_XylT"/>
</dbReference>
<keyword evidence="3" id="KW-1185">Reference proteome</keyword>
<dbReference type="PANTHER" id="PTHR47032:SF1">
    <property type="entry name" value="UDP-D-XYLOSE:L-FUCOSE ALPHA-1,3-D-XYLOSYLTRANSFERASE-RELATED"/>
    <property type="match status" value="1"/>
</dbReference>
<protein>
    <recommendedName>
        <fullName evidence="1">Nucleotide-diphospho-sugar transferase domain-containing protein</fullName>
    </recommendedName>
</protein>
<organism evidence="2 3">
    <name type="scientific">Mytilus coruscus</name>
    <name type="common">Sea mussel</name>
    <dbReference type="NCBI Taxonomy" id="42192"/>
    <lineage>
        <taxon>Eukaryota</taxon>
        <taxon>Metazoa</taxon>
        <taxon>Spiralia</taxon>
        <taxon>Lophotrochozoa</taxon>
        <taxon>Mollusca</taxon>
        <taxon>Bivalvia</taxon>
        <taxon>Autobranchia</taxon>
        <taxon>Pteriomorphia</taxon>
        <taxon>Mytilida</taxon>
        <taxon>Mytiloidea</taxon>
        <taxon>Mytilidae</taxon>
        <taxon>Mytilinae</taxon>
        <taxon>Mytilus</taxon>
    </lineage>
</organism>
<evidence type="ECO:0000313" key="2">
    <source>
        <dbReference type="EMBL" id="CAC5356949.1"/>
    </source>
</evidence>
<feature type="domain" description="Nucleotide-diphospho-sugar transferase" evidence="1">
    <location>
        <begin position="97"/>
        <end position="215"/>
    </location>
</feature>
<evidence type="ECO:0000313" key="3">
    <source>
        <dbReference type="Proteomes" id="UP000507470"/>
    </source>
</evidence>
<dbReference type="GO" id="GO:0016757">
    <property type="term" value="F:glycosyltransferase activity"/>
    <property type="evidence" value="ECO:0007669"/>
    <property type="project" value="TreeGrafter"/>
</dbReference>
<dbReference type="OrthoDB" id="1712432at2759"/>
<dbReference type="Pfam" id="PF03407">
    <property type="entry name" value="Nucleotid_trans"/>
    <property type="match status" value="1"/>
</dbReference>